<evidence type="ECO:0000313" key="2">
    <source>
        <dbReference type="Proteomes" id="UP000319040"/>
    </source>
</evidence>
<dbReference type="Proteomes" id="UP000319040">
    <property type="component" value="Unassembled WGS sequence"/>
</dbReference>
<accession>A0A521F8D6</accession>
<organism evidence="1 2">
    <name type="scientific">Saccharicrinis carchari</name>
    <dbReference type="NCBI Taxonomy" id="1168039"/>
    <lineage>
        <taxon>Bacteria</taxon>
        <taxon>Pseudomonadati</taxon>
        <taxon>Bacteroidota</taxon>
        <taxon>Bacteroidia</taxon>
        <taxon>Marinilabiliales</taxon>
        <taxon>Marinilabiliaceae</taxon>
        <taxon>Saccharicrinis</taxon>
    </lineage>
</organism>
<sequence>MRAYNDNFLCIIETEVCFMKSKILTFERDYFITEMQLENIFEFRRKNIKMN</sequence>
<proteinExistence type="predicted"/>
<keyword evidence="2" id="KW-1185">Reference proteome</keyword>
<evidence type="ECO:0000313" key="1">
    <source>
        <dbReference type="EMBL" id="SMO91871.1"/>
    </source>
</evidence>
<dbReference type="AlphaFoldDB" id="A0A521F8D6"/>
<dbReference type="EMBL" id="FXTB01000015">
    <property type="protein sequence ID" value="SMO91871.1"/>
    <property type="molecule type" value="Genomic_DNA"/>
</dbReference>
<reference evidence="1 2" key="1">
    <citation type="submission" date="2017-05" db="EMBL/GenBank/DDBJ databases">
        <authorList>
            <person name="Varghese N."/>
            <person name="Submissions S."/>
        </authorList>
    </citation>
    <scope>NUCLEOTIDE SEQUENCE [LARGE SCALE GENOMIC DNA]</scope>
    <source>
        <strain evidence="1 2">DSM 27040</strain>
    </source>
</reference>
<protein>
    <submittedName>
        <fullName evidence="1">Uncharacterized protein</fullName>
    </submittedName>
</protein>
<name>A0A521F8D6_SACCC</name>
<gene>
    <name evidence="1" type="ORF">SAMN06265379_11527</name>
</gene>